<dbReference type="RefSeq" id="WP_379141131.1">
    <property type="nucleotide sequence ID" value="NZ_JBHUEN010000017.1"/>
</dbReference>
<dbReference type="Pfam" id="PF13403">
    <property type="entry name" value="Hint_2"/>
    <property type="match status" value="1"/>
</dbReference>
<dbReference type="Proteomes" id="UP001597213">
    <property type="component" value="Unassembled WGS sequence"/>
</dbReference>
<dbReference type="PRINTS" id="PR00313">
    <property type="entry name" value="CABNDNGRPT"/>
</dbReference>
<dbReference type="InterPro" id="IPR036844">
    <property type="entry name" value="Hint_dom_sf"/>
</dbReference>
<feature type="region of interest" description="Disordered" evidence="3">
    <location>
        <begin position="270"/>
        <end position="294"/>
    </location>
</feature>
<dbReference type="SUPFAM" id="SSF51294">
    <property type="entry name" value="Hedgehog/intein (Hint) domain"/>
    <property type="match status" value="1"/>
</dbReference>
<reference evidence="6" key="1">
    <citation type="journal article" date="2019" name="Int. J. Syst. Evol. Microbiol.">
        <title>The Global Catalogue of Microorganisms (GCM) 10K type strain sequencing project: providing services to taxonomists for standard genome sequencing and annotation.</title>
        <authorList>
            <consortium name="The Broad Institute Genomics Platform"/>
            <consortium name="The Broad Institute Genome Sequencing Center for Infectious Disease"/>
            <person name="Wu L."/>
            <person name="Ma J."/>
        </authorList>
    </citation>
    <scope>NUCLEOTIDE SEQUENCE [LARGE SCALE GENOMIC DNA]</scope>
    <source>
        <strain evidence="6">CCUG 56029</strain>
    </source>
</reference>
<dbReference type="PANTHER" id="PTHR38340">
    <property type="entry name" value="S-LAYER PROTEIN"/>
    <property type="match status" value="1"/>
</dbReference>
<protein>
    <submittedName>
        <fullName evidence="5">Hint domain-containing protein</fullName>
    </submittedName>
</protein>
<dbReference type="Pfam" id="PF00353">
    <property type="entry name" value="HemolysinCabind"/>
    <property type="match status" value="1"/>
</dbReference>
<evidence type="ECO:0000259" key="4">
    <source>
        <dbReference type="Pfam" id="PF13403"/>
    </source>
</evidence>
<dbReference type="InterPro" id="IPR028992">
    <property type="entry name" value="Hedgehog/Intein_dom"/>
</dbReference>
<dbReference type="InterPro" id="IPR018511">
    <property type="entry name" value="Hemolysin-typ_Ca-bd_CS"/>
</dbReference>
<accession>A0ABW4R510</accession>
<dbReference type="Gene3D" id="2.150.10.10">
    <property type="entry name" value="Serralysin-like metalloprotease, C-terminal"/>
    <property type="match status" value="1"/>
</dbReference>
<dbReference type="PANTHER" id="PTHR38340:SF1">
    <property type="entry name" value="S-LAYER PROTEIN"/>
    <property type="match status" value="1"/>
</dbReference>
<comment type="subcellular location">
    <subcellularLocation>
        <location evidence="1">Secreted</location>
    </subcellularLocation>
</comment>
<dbReference type="InterPro" id="IPR050557">
    <property type="entry name" value="RTX_toxin/Mannuronan_C5-epim"/>
</dbReference>
<evidence type="ECO:0000313" key="6">
    <source>
        <dbReference type="Proteomes" id="UP001597213"/>
    </source>
</evidence>
<dbReference type="EMBL" id="JBHUEN010000017">
    <property type="protein sequence ID" value="MFD1881351.1"/>
    <property type="molecule type" value="Genomic_DNA"/>
</dbReference>
<sequence>MPSFTYQMLYLGQLADMDPTETNNTAENVGAVLGNRVFGSGGTPLFSQSTQVTLNDNRGTGNTVSLNHNQPGGTGALDNITYTLNDTTYTLQADSTIRVYNVSVVQAIGGGATRTITVPVRLIQDVSGNVFLMPPPVVGSEPGESAITEFPIISVSVPNNPSNISDFGGITAERNLLPFRDGYVDGTDGNNVIGQGYIDGAGDRVDANDAILPGMTGNDDYIRAGLGNDSVSAGAGNDIVEGGAGNDTLLGEAGNDTLFGGAGNDTLRGGAGNDSLSGGADNDRLEGGAGTDSLTGGEGFDTFLAGDADIITDFNTATGQNIADGNQANNDFVDLSGYYNAANLAAYNLANGTNYATPLGWLRADQADGVLQSAGGLIIRNGGAAVAGANLTWDNTNVLCFAADAGICTASGEVAAGDLKVGDLVETRDAGLQAIRWIGKRRLDSAMLAEHPKLRPIRICKGALGAGRPTADLVVSPQHRILVRSRIARTMFGADEVLVAAKQLCQVEGIDVAQDLDEVTYVHFLFDTHQIVLANGAETESLFTGDEALKSVGPAALEEIFTIFPELRAPEHAPVPARELVSGRQGRKLAMRHLQNRKPLVGEVRGEGKTV</sequence>
<evidence type="ECO:0000256" key="3">
    <source>
        <dbReference type="SAM" id="MobiDB-lite"/>
    </source>
</evidence>
<evidence type="ECO:0000313" key="5">
    <source>
        <dbReference type="EMBL" id="MFD1881351.1"/>
    </source>
</evidence>
<comment type="caution">
    <text evidence="5">The sequence shown here is derived from an EMBL/GenBank/DDBJ whole genome shotgun (WGS) entry which is preliminary data.</text>
</comment>
<dbReference type="InterPro" id="IPR001343">
    <property type="entry name" value="Hemolysn_Ca-bd"/>
</dbReference>
<dbReference type="SUPFAM" id="SSF51120">
    <property type="entry name" value="beta-Roll"/>
    <property type="match status" value="1"/>
</dbReference>
<evidence type="ECO:0000256" key="1">
    <source>
        <dbReference type="ARBA" id="ARBA00004613"/>
    </source>
</evidence>
<keyword evidence="6" id="KW-1185">Reference proteome</keyword>
<name>A0ABW4R510_9RHOB</name>
<dbReference type="PROSITE" id="PS00330">
    <property type="entry name" value="HEMOLYSIN_CALCIUM"/>
    <property type="match status" value="3"/>
</dbReference>
<organism evidence="5 6">
    <name type="scientific">Paracoccus pacificus</name>
    <dbReference type="NCBI Taxonomy" id="1463598"/>
    <lineage>
        <taxon>Bacteria</taxon>
        <taxon>Pseudomonadati</taxon>
        <taxon>Pseudomonadota</taxon>
        <taxon>Alphaproteobacteria</taxon>
        <taxon>Rhodobacterales</taxon>
        <taxon>Paracoccaceae</taxon>
        <taxon>Paracoccus</taxon>
    </lineage>
</organism>
<proteinExistence type="predicted"/>
<keyword evidence="2" id="KW-0964">Secreted</keyword>
<feature type="domain" description="Hedgehog/Intein (Hint)" evidence="4">
    <location>
        <begin position="400"/>
        <end position="545"/>
    </location>
</feature>
<gene>
    <name evidence="5" type="ORF">ACFSCT_06425</name>
</gene>
<evidence type="ECO:0000256" key="2">
    <source>
        <dbReference type="ARBA" id="ARBA00022525"/>
    </source>
</evidence>
<dbReference type="InterPro" id="IPR011049">
    <property type="entry name" value="Serralysin-like_metalloprot_C"/>
</dbReference>